<dbReference type="EMBL" id="JBHSGU010000005">
    <property type="protein sequence ID" value="MFC4700862.1"/>
    <property type="molecule type" value="Genomic_DNA"/>
</dbReference>
<dbReference type="SUPFAM" id="SSF103039">
    <property type="entry name" value="CheC-like"/>
    <property type="match status" value="1"/>
</dbReference>
<feature type="modified residue" description="4-aspartylphosphate" evidence="3">
    <location>
        <position position="54"/>
    </location>
</feature>
<protein>
    <submittedName>
        <fullName evidence="5">Response regulator</fullName>
    </submittedName>
</protein>
<dbReference type="PANTHER" id="PTHR44591:SF24">
    <property type="entry name" value="PROTEIN-GLUTAMATE METHYLESTERASE_PROTEIN-GLUTAMINE GLUTAMINASE 1"/>
    <property type="match status" value="1"/>
</dbReference>
<evidence type="ECO:0000313" key="6">
    <source>
        <dbReference type="Proteomes" id="UP001595897"/>
    </source>
</evidence>
<dbReference type="Proteomes" id="UP001595897">
    <property type="component" value="Unassembled WGS sequence"/>
</dbReference>
<dbReference type="InterPro" id="IPR001789">
    <property type="entry name" value="Sig_transdc_resp-reg_receiver"/>
</dbReference>
<evidence type="ECO:0000259" key="4">
    <source>
        <dbReference type="PROSITE" id="PS50110"/>
    </source>
</evidence>
<name>A0ABV9LWE9_9ALTE</name>
<evidence type="ECO:0000313" key="5">
    <source>
        <dbReference type="EMBL" id="MFC4700862.1"/>
    </source>
</evidence>
<dbReference type="RefSeq" id="WP_382408788.1">
    <property type="nucleotide sequence ID" value="NZ_JBHSGU010000005.1"/>
</dbReference>
<dbReference type="CDD" id="cd17593">
    <property type="entry name" value="REC_CheC-like"/>
    <property type="match status" value="1"/>
</dbReference>
<dbReference type="InterPro" id="IPR050595">
    <property type="entry name" value="Bact_response_regulator"/>
</dbReference>
<proteinExistence type="predicted"/>
<accession>A0ABV9LWE9</accession>
<reference evidence="6" key="1">
    <citation type="journal article" date="2019" name="Int. J. Syst. Evol. Microbiol.">
        <title>The Global Catalogue of Microorganisms (GCM) 10K type strain sequencing project: providing services to taxonomists for standard genome sequencing and annotation.</title>
        <authorList>
            <consortium name="The Broad Institute Genomics Platform"/>
            <consortium name="The Broad Institute Genome Sequencing Center for Infectious Disease"/>
            <person name="Wu L."/>
            <person name="Ma J."/>
        </authorList>
    </citation>
    <scope>NUCLEOTIDE SEQUENCE [LARGE SCALE GENOMIC DNA]</scope>
    <source>
        <strain evidence="6">KACC 12507</strain>
    </source>
</reference>
<dbReference type="Pfam" id="PF00072">
    <property type="entry name" value="Response_reg"/>
    <property type="match status" value="1"/>
</dbReference>
<keyword evidence="2 3" id="KW-0597">Phosphoprotein</keyword>
<dbReference type="InterPro" id="IPR011006">
    <property type="entry name" value="CheY-like_superfamily"/>
</dbReference>
<dbReference type="Gene3D" id="3.40.1550.10">
    <property type="entry name" value="CheC-like"/>
    <property type="match status" value="1"/>
</dbReference>
<dbReference type="Gene3D" id="3.40.50.2300">
    <property type="match status" value="1"/>
</dbReference>
<comment type="caution">
    <text evidence="5">The sequence shown here is derived from an EMBL/GenBank/DDBJ whole genome shotgun (WGS) entry which is preliminary data.</text>
</comment>
<dbReference type="PROSITE" id="PS50110">
    <property type="entry name" value="RESPONSE_REGULATORY"/>
    <property type="match status" value="1"/>
</dbReference>
<evidence type="ECO:0000256" key="3">
    <source>
        <dbReference type="PROSITE-ProRule" id="PRU00169"/>
    </source>
</evidence>
<sequence>MSLPVLICDDSAFARKAMARSLPDGWDVDISYAVNGQEAIEQIEAGKGDILFLDLNMPVMDGYQTMEVIRKRDLPSMVIVVSGDVQEEARKRMMAMGALDFIRKPIDNAKLTAILDKYGIYDGETTAVKRSEDSSVITGDTIDEKLDAFREVANVAMGRAGENLAKLLNKFVDLPIPNISIVHANELSMMLTNIDSEQRVSAVSKGFVSSAIKGESLIIFNDANVTAIKQLLGSDTSEQSTDGGEIEALMDVSNIIIGACLNALSEQLQLNFTHNTPILLGIHCGLDDIVDNSITRWEKVLVIEIAYSVSSENINFELLLVIPDKDIDAAFSRLLVAQQNNERLTATTGVRS</sequence>
<evidence type="ECO:0000256" key="2">
    <source>
        <dbReference type="ARBA" id="ARBA00022553"/>
    </source>
</evidence>
<dbReference type="SUPFAM" id="SSF52172">
    <property type="entry name" value="CheY-like"/>
    <property type="match status" value="1"/>
</dbReference>
<dbReference type="PANTHER" id="PTHR44591">
    <property type="entry name" value="STRESS RESPONSE REGULATOR PROTEIN 1"/>
    <property type="match status" value="1"/>
</dbReference>
<gene>
    <name evidence="5" type="ORF">ACFO4O_11880</name>
</gene>
<organism evidence="5 6">
    <name type="scientific">Glaciecola siphonariae</name>
    <dbReference type="NCBI Taxonomy" id="521012"/>
    <lineage>
        <taxon>Bacteria</taxon>
        <taxon>Pseudomonadati</taxon>
        <taxon>Pseudomonadota</taxon>
        <taxon>Gammaproteobacteria</taxon>
        <taxon>Alteromonadales</taxon>
        <taxon>Alteromonadaceae</taxon>
        <taxon>Glaciecola</taxon>
    </lineage>
</organism>
<keyword evidence="1" id="KW-0145">Chemotaxis</keyword>
<feature type="domain" description="Response regulatory" evidence="4">
    <location>
        <begin position="4"/>
        <end position="119"/>
    </location>
</feature>
<evidence type="ECO:0000256" key="1">
    <source>
        <dbReference type="ARBA" id="ARBA00022500"/>
    </source>
</evidence>
<keyword evidence="6" id="KW-1185">Reference proteome</keyword>
<dbReference type="CDD" id="cd17910">
    <property type="entry name" value="CheC_ClassII"/>
    <property type="match status" value="1"/>
</dbReference>
<dbReference type="SMART" id="SM00448">
    <property type="entry name" value="REC"/>
    <property type="match status" value="1"/>
</dbReference>
<dbReference type="InterPro" id="IPR028976">
    <property type="entry name" value="CheC-like_sf"/>
</dbReference>